<sequence>MIPEALAFVICGMFPEVAAAYTDDAKLNLARKIAPVAEKHGWNGPGDSPELMLAIGAFGFSMPAIMAYRQRKILADKKSEEGKPDGSPE</sequence>
<evidence type="ECO:0000313" key="3">
    <source>
        <dbReference type="Proteomes" id="UP000269199"/>
    </source>
</evidence>
<protein>
    <submittedName>
        <fullName evidence="2">Uncharacterized protein</fullName>
    </submittedName>
</protein>
<proteinExistence type="predicted"/>
<dbReference type="Proteomes" id="UP000269199">
    <property type="component" value="Chromosome"/>
</dbReference>
<name>A0AAD0UCU4_9BURK</name>
<keyword evidence="1" id="KW-1133">Transmembrane helix</keyword>
<reference evidence="2 3" key="1">
    <citation type="submission" date="2017-11" db="EMBL/GenBank/DDBJ databases">
        <title>Complete genome sequence of Herbaspirillum rubrisubalbicans DSM 11543.</title>
        <authorList>
            <person name="Chen M."/>
            <person name="An Q."/>
        </authorList>
    </citation>
    <scope>NUCLEOTIDE SEQUENCE [LARGE SCALE GENOMIC DNA]</scope>
    <source>
        <strain evidence="2 3">DSM 11543</strain>
    </source>
</reference>
<accession>A0AAD0UCU4</accession>
<dbReference type="EMBL" id="CP024996">
    <property type="protein sequence ID" value="AYR24549.1"/>
    <property type="molecule type" value="Genomic_DNA"/>
</dbReference>
<gene>
    <name evidence="2" type="ORF">RC54_12230</name>
</gene>
<dbReference type="AlphaFoldDB" id="A0AAD0UCU4"/>
<organism evidence="2 3">
    <name type="scientific">Herbaspirillum rubrisubalbicans</name>
    <dbReference type="NCBI Taxonomy" id="80842"/>
    <lineage>
        <taxon>Bacteria</taxon>
        <taxon>Pseudomonadati</taxon>
        <taxon>Pseudomonadota</taxon>
        <taxon>Betaproteobacteria</taxon>
        <taxon>Burkholderiales</taxon>
        <taxon>Oxalobacteraceae</taxon>
        <taxon>Herbaspirillum</taxon>
    </lineage>
</organism>
<keyword evidence="1" id="KW-0472">Membrane</keyword>
<evidence type="ECO:0000256" key="1">
    <source>
        <dbReference type="SAM" id="Phobius"/>
    </source>
</evidence>
<keyword evidence="1" id="KW-0812">Transmembrane</keyword>
<evidence type="ECO:0000313" key="2">
    <source>
        <dbReference type="EMBL" id="AYR24549.1"/>
    </source>
</evidence>
<feature type="transmembrane region" description="Helical" evidence="1">
    <location>
        <begin position="51"/>
        <end position="68"/>
    </location>
</feature>